<feature type="signal peptide" evidence="1">
    <location>
        <begin position="1"/>
        <end position="19"/>
    </location>
</feature>
<dbReference type="Pfam" id="PF12708">
    <property type="entry name" value="Pect-lyase_RHGA_epim"/>
    <property type="match status" value="2"/>
</dbReference>
<dbReference type="InterPro" id="IPR024535">
    <property type="entry name" value="RHGA/B-epi-like_pectate_lyase"/>
</dbReference>
<reference evidence="3 4" key="1">
    <citation type="submission" date="2016-03" db="EMBL/GenBank/DDBJ databases">
        <authorList>
            <person name="Ploux O."/>
        </authorList>
    </citation>
    <scope>NUCLEOTIDE SEQUENCE [LARGE SCALE GENOMIC DNA]</scope>
    <source>
        <strain evidence="3 4">UAMH 11012</strain>
    </source>
</reference>
<sequence length="804" mass="84834">MKTAVLLLSLLAVVHDVTALSVNASTTSTIKTATTKTSTSTKAPSVVATTAPYWLENIQHQGVSAFNSNASYQVFRNVKSFGAKGDGVTDDTAAIQNAMSAGGRCAPGSCQGSTTTPAIVYFPSGTYLISSSIIDYYYTQITGNPNNLPVLKPTPNFNGFGLIDGDQYGGNGLKFGATNVFYRQVRNMVFDLTGISPSNGLTGIHWPTSQATSLQNLVFKMSDAPGTQHQGVFIEDGSGGFMNDLVFYGGKLGVFFGNQQFTVRNLTFYNAITAVDQIWDWGWTYQGLNVNNCSIGIDLSNGGRTGQAVGSVTVLDSTFTNTGVAILTSHDSTSQPPTGGSLILEKITLTNTPIAVQGPAGKVLSGGTTTVGGWGQGHEYVPKGPTNFEQAFTPFSRPSSLTINSKYYTRSKPQYQSLPLSSFVSVRSAGAKGDGVTDDTAVLNNVLNSAAGKSVVFFDAGTYKVTSTLFIPAGSKIVGESFSVIMGAGAFFSNINAPQPIVSVGTAGQSGIVEWSDMIVSTQGATAGAILIQWNLASTQASPSGMWDVHTRIGGFAGSNLQVAQCPIGNLTVNQNCIAAFMSMYIAPSATGLYLENVWLWTADHDIEDPSNTRITVYTGRGLNCASTKGTIWMVGTAVEHHDLYQYQFANTKNVFAGQIQTETAYWQPNPKAGVVTPIVPGWNDPDFATSCAGVNGTFAPCSMGWGLRVIGSQSVLIYGAGLYSFFNDYNTSCSATVSPPGGNAAACQTSIFSIEGTSSKNIDVYNLNTIGSTSLVTRDGKSLTVYVDNVNVYPDSIALFKSN</sequence>
<gene>
    <name evidence="3" type="ORF">PAC_08629</name>
</gene>
<dbReference type="Proteomes" id="UP000184330">
    <property type="component" value="Unassembled WGS sequence"/>
</dbReference>
<evidence type="ECO:0000313" key="4">
    <source>
        <dbReference type="Proteomes" id="UP000184330"/>
    </source>
</evidence>
<dbReference type="GO" id="GO:0004650">
    <property type="term" value="F:polygalacturonase activity"/>
    <property type="evidence" value="ECO:0007669"/>
    <property type="project" value="InterPro"/>
</dbReference>
<dbReference type="STRING" id="576137.A0A1L7X139"/>
<dbReference type="InterPro" id="IPR039279">
    <property type="entry name" value="QRT3-like"/>
</dbReference>
<dbReference type="PANTHER" id="PTHR33928">
    <property type="entry name" value="POLYGALACTURONASE QRT3"/>
    <property type="match status" value="1"/>
</dbReference>
<protein>
    <submittedName>
        <fullName evidence="3">Probable beta-1,3 exoglucanase</fullName>
    </submittedName>
</protein>
<dbReference type="FunFam" id="2.160.20.10:FF:000023">
    <property type="entry name" value="Exo-beta-1,3-glucanase Exg0"/>
    <property type="match status" value="1"/>
</dbReference>
<evidence type="ECO:0000313" key="3">
    <source>
        <dbReference type="EMBL" id="CZR58737.1"/>
    </source>
</evidence>
<evidence type="ECO:0000256" key="1">
    <source>
        <dbReference type="SAM" id="SignalP"/>
    </source>
</evidence>
<dbReference type="Gene3D" id="2.160.20.10">
    <property type="entry name" value="Single-stranded right-handed beta-helix, Pectin lyase-like"/>
    <property type="match status" value="2"/>
</dbReference>
<feature type="domain" description="Rhamnogalacturonase A/B/Epimerase-like pectate lyase" evidence="2">
    <location>
        <begin position="75"/>
        <end position="298"/>
    </location>
</feature>
<dbReference type="EMBL" id="FJOG01000012">
    <property type="protein sequence ID" value="CZR58737.1"/>
    <property type="molecule type" value="Genomic_DNA"/>
</dbReference>
<proteinExistence type="predicted"/>
<dbReference type="PANTHER" id="PTHR33928:SF2">
    <property type="entry name" value="PECTATE LYASE SUPERFAMILY PROTEIN DOMAIN-CONTAINING PROTEIN-RELATED"/>
    <property type="match status" value="1"/>
</dbReference>
<organism evidence="3 4">
    <name type="scientific">Phialocephala subalpina</name>
    <dbReference type="NCBI Taxonomy" id="576137"/>
    <lineage>
        <taxon>Eukaryota</taxon>
        <taxon>Fungi</taxon>
        <taxon>Dikarya</taxon>
        <taxon>Ascomycota</taxon>
        <taxon>Pezizomycotina</taxon>
        <taxon>Leotiomycetes</taxon>
        <taxon>Helotiales</taxon>
        <taxon>Mollisiaceae</taxon>
        <taxon>Phialocephala</taxon>
        <taxon>Phialocephala fortinii species complex</taxon>
    </lineage>
</organism>
<dbReference type="SUPFAM" id="SSF51126">
    <property type="entry name" value="Pectin lyase-like"/>
    <property type="match status" value="2"/>
</dbReference>
<accession>A0A1L7X139</accession>
<dbReference type="OrthoDB" id="1046782at2759"/>
<feature type="chain" id="PRO_5012431107" evidence="1">
    <location>
        <begin position="20"/>
        <end position="804"/>
    </location>
</feature>
<dbReference type="InterPro" id="IPR012334">
    <property type="entry name" value="Pectin_lyas_fold"/>
</dbReference>
<keyword evidence="1" id="KW-0732">Signal</keyword>
<dbReference type="InterPro" id="IPR011050">
    <property type="entry name" value="Pectin_lyase_fold/virulence"/>
</dbReference>
<evidence type="ECO:0000259" key="2">
    <source>
        <dbReference type="Pfam" id="PF12708"/>
    </source>
</evidence>
<dbReference type="AlphaFoldDB" id="A0A1L7X139"/>
<dbReference type="CDD" id="cd23668">
    <property type="entry name" value="GH55_beta13glucanase-like"/>
    <property type="match status" value="1"/>
</dbReference>
<feature type="domain" description="Rhamnogalacturonase A/B/Epimerase-like pectate lyase" evidence="2">
    <location>
        <begin position="423"/>
        <end position="491"/>
    </location>
</feature>
<dbReference type="FunFam" id="2.160.20.10:FF:000026">
    <property type="entry name" value="Exo-beta-1,3-glucanase Exg0"/>
    <property type="match status" value="1"/>
</dbReference>
<name>A0A1L7X139_9HELO</name>
<keyword evidence="4" id="KW-1185">Reference proteome</keyword>